<name>A0A3E3E2S9_9FIRM</name>
<dbReference type="PANTHER" id="PTHR41259">
    <property type="entry name" value="DOUBLE-STRAND BREAK REPAIR RAD50 ATPASE, PUTATIVE-RELATED"/>
    <property type="match status" value="1"/>
</dbReference>
<keyword evidence="2" id="KW-0812">Transmembrane</keyword>
<proteinExistence type="predicted"/>
<keyword evidence="1" id="KW-0175">Coiled coil</keyword>
<evidence type="ECO:0000256" key="2">
    <source>
        <dbReference type="SAM" id="Phobius"/>
    </source>
</evidence>
<reference evidence="4 5" key="1">
    <citation type="submission" date="2018-08" db="EMBL/GenBank/DDBJ databases">
        <title>A genome reference for cultivated species of the human gut microbiota.</title>
        <authorList>
            <person name="Zou Y."/>
            <person name="Xue W."/>
            <person name="Luo G."/>
        </authorList>
    </citation>
    <scope>NUCLEOTIDE SEQUENCE [LARGE SCALE GENOMIC DNA]</scope>
    <source>
        <strain evidence="4 5">AM25-6</strain>
    </source>
</reference>
<dbReference type="RefSeq" id="WP_117531814.1">
    <property type="nucleotide sequence ID" value="NZ_QUSM01000002.1"/>
</dbReference>
<comment type="caution">
    <text evidence="4">The sequence shown here is derived from an EMBL/GenBank/DDBJ whole genome shotgun (WGS) entry which is preliminary data.</text>
</comment>
<feature type="transmembrane region" description="Helical" evidence="2">
    <location>
        <begin position="390"/>
        <end position="412"/>
    </location>
</feature>
<dbReference type="EMBL" id="QUSM01000002">
    <property type="protein sequence ID" value="RGD75565.1"/>
    <property type="molecule type" value="Genomic_DNA"/>
</dbReference>
<protein>
    <recommendedName>
        <fullName evidence="3">YhaN AAA domain-containing protein</fullName>
    </recommendedName>
</protein>
<feature type="coiled-coil region" evidence="1">
    <location>
        <begin position="505"/>
        <end position="575"/>
    </location>
</feature>
<gene>
    <name evidence="4" type="ORF">DW687_04360</name>
</gene>
<dbReference type="InterPro" id="IPR027417">
    <property type="entry name" value="P-loop_NTPase"/>
</dbReference>
<organism evidence="4 5">
    <name type="scientific">Anaerofustis stercorihominis</name>
    <dbReference type="NCBI Taxonomy" id="214853"/>
    <lineage>
        <taxon>Bacteria</taxon>
        <taxon>Bacillati</taxon>
        <taxon>Bacillota</taxon>
        <taxon>Clostridia</taxon>
        <taxon>Eubacteriales</taxon>
        <taxon>Eubacteriaceae</taxon>
        <taxon>Anaerofustis</taxon>
    </lineage>
</organism>
<dbReference type="Gene3D" id="3.40.50.300">
    <property type="entry name" value="P-loop containing nucleotide triphosphate hydrolases"/>
    <property type="match status" value="2"/>
</dbReference>
<dbReference type="PANTHER" id="PTHR41259:SF1">
    <property type="entry name" value="DOUBLE-STRAND BREAK REPAIR RAD50 ATPASE, PUTATIVE-RELATED"/>
    <property type="match status" value="1"/>
</dbReference>
<feature type="coiled-coil region" evidence="1">
    <location>
        <begin position="224"/>
        <end position="332"/>
    </location>
</feature>
<sequence>MKIKKLGIKSFGKFQDKEIEFKNGLNIVYGNNEAGKSTTHKFIQGMFFGFFKPYSKNKLYSDEYKRYKPWNSELYKGSLEFTIGKSEYRIERNFDKKNEDFKLFDNITGEELTDKLPYDGSTKQRIISPVIRLNSVLFNNTISIAQLGNKTEKDFKKEISETLANYEKGNDNNISVNKAIAYLEKQKAEIGTRKQSKSNYGSAVIKLEELKKSKEKAILAMDENKDYYLQVKALEEKLKELRKKKRKLVKDLNDIARNREKHIFFKYKAVEDENNQIREKIEELKKYKDINNDIYTDFLNLYTENKSLNEQLEDLKNKQEYVNNTLSDLDDEAKEVNKETKGKDYNKIVNDIDILKDRLGNIERLKGRLSEKKDVSVEKDYSSKSTTNKVINIVCIVSAVITIFMLAFSFTISKSLMLYFYIALGATVVLGIMKLVIMSVFKETSKKYDKYDTSLIRTQNMIELNEVEINKLLMDYEEEDPYKLIEILEEKSIIAKEASVNQSKLEKYKMDLEDFEGTTKILEEKISENIYKMNEILVNNNISSIEEFKDALEKREEYEKSIERYESNNKLLLNIIDGNDIAELEKKFAGEEVDQATLDTIKSNDSAFLTNSVDDLNDEITGVSAELSRINGILEESNAFNENLCVINEEIYKYENKIKEYEHKLLALETAIATINNISKEIHTSVAPSLNETLGTIMTKITKGKYSTVKVDDNMDVMVLDEQSGQMVDAESLSNGTIDQIYLALRFSIIDNLLASNKMPIILDDCFVQYDDYRLKEVLEYLHSVCGEKQIIMFTCHTREARALNELGIDYNKIVL</sequence>
<dbReference type="InterPro" id="IPR038734">
    <property type="entry name" value="YhaN_AAA"/>
</dbReference>
<evidence type="ECO:0000256" key="1">
    <source>
        <dbReference type="SAM" id="Coils"/>
    </source>
</evidence>
<evidence type="ECO:0000259" key="3">
    <source>
        <dbReference type="Pfam" id="PF13514"/>
    </source>
</evidence>
<feature type="coiled-coil region" evidence="1">
    <location>
        <begin position="651"/>
        <end position="678"/>
    </location>
</feature>
<dbReference type="SUPFAM" id="SSF52540">
    <property type="entry name" value="P-loop containing nucleoside triphosphate hydrolases"/>
    <property type="match status" value="1"/>
</dbReference>
<accession>A0A3E3E2S9</accession>
<keyword evidence="2" id="KW-1133">Transmembrane helix</keyword>
<dbReference type="Pfam" id="PF13514">
    <property type="entry name" value="AAA_27"/>
    <property type="match status" value="1"/>
</dbReference>
<keyword evidence="2" id="KW-0472">Membrane</keyword>
<feature type="transmembrane region" description="Helical" evidence="2">
    <location>
        <begin position="418"/>
        <end position="441"/>
    </location>
</feature>
<evidence type="ECO:0000313" key="5">
    <source>
        <dbReference type="Proteomes" id="UP000261212"/>
    </source>
</evidence>
<evidence type="ECO:0000313" key="4">
    <source>
        <dbReference type="EMBL" id="RGD75565.1"/>
    </source>
</evidence>
<dbReference type="AlphaFoldDB" id="A0A3E3E2S9"/>
<dbReference type="Proteomes" id="UP000261212">
    <property type="component" value="Unassembled WGS sequence"/>
</dbReference>
<feature type="domain" description="YhaN AAA" evidence="3">
    <location>
        <begin position="1"/>
        <end position="60"/>
    </location>
</feature>